<protein>
    <submittedName>
        <fullName evidence="1">Putative variant ionotropic glutamate receptor-like 22</fullName>
    </submittedName>
</protein>
<feature type="non-terminal residue" evidence="1">
    <location>
        <position position="1"/>
    </location>
</feature>
<keyword evidence="1" id="KW-0675">Receptor</keyword>
<organism evidence="1 2">
    <name type="scientific">Homarus americanus</name>
    <name type="common">American lobster</name>
    <dbReference type="NCBI Taxonomy" id="6706"/>
    <lineage>
        <taxon>Eukaryota</taxon>
        <taxon>Metazoa</taxon>
        <taxon>Ecdysozoa</taxon>
        <taxon>Arthropoda</taxon>
        <taxon>Crustacea</taxon>
        <taxon>Multicrustacea</taxon>
        <taxon>Malacostraca</taxon>
        <taxon>Eumalacostraca</taxon>
        <taxon>Eucarida</taxon>
        <taxon>Decapoda</taxon>
        <taxon>Pleocyemata</taxon>
        <taxon>Astacidea</taxon>
        <taxon>Nephropoidea</taxon>
        <taxon>Nephropidae</taxon>
        <taxon>Homarus</taxon>
    </lineage>
</organism>
<evidence type="ECO:0000313" key="1">
    <source>
        <dbReference type="EMBL" id="KAG7162308.1"/>
    </source>
</evidence>
<keyword evidence="2" id="KW-1185">Reference proteome</keyword>
<comment type="caution">
    <text evidence="1">The sequence shown here is derived from an EMBL/GenBank/DDBJ whole genome shotgun (WGS) entry which is preliminary data.</text>
</comment>
<reference evidence="1" key="1">
    <citation type="journal article" date="2021" name="Sci. Adv.">
        <title>The American lobster genome reveals insights on longevity, neural, and immune adaptations.</title>
        <authorList>
            <person name="Polinski J.M."/>
            <person name="Zimin A.V."/>
            <person name="Clark K.F."/>
            <person name="Kohn A.B."/>
            <person name="Sadowski N."/>
            <person name="Timp W."/>
            <person name="Ptitsyn A."/>
            <person name="Khanna P."/>
            <person name="Romanova D.Y."/>
            <person name="Williams P."/>
            <person name="Greenwood S.J."/>
            <person name="Moroz L.L."/>
            <person name="Walt D.R."/>
            <person name="Bodnar A.G."/>
        </authorList>
    </citation>
    <scope>NUCLEOTIDE SEQUENCE</scope>
    <source>
        <strain evidence="1">GMGI-L3</strain>
    </source>
</reference>
<evidence type="ECO:0000313" key="2">
    <source>
        <dbReference type="Proteomes" id="UP000747542"/>
    </source>
</evidence>
<name>A0A8J5MSM4_HOMAM</name>
<dbReference type="Proteomes" id="UP000747542">
    <property type="component" value="Unassembled WGS sequence"/>
</dbReference>
<dbReference type="AlphaFoldDB" id="A0A8J5MSM4"/>
<proteinExistence type="predicted"/>
<accession>A0A8J5MSM4</accession>
<dbReference type="EMBL" id="JAHLQT010027705">
    <property type="protein sequence ID" value="KAG7162308.1"/>
    <property type="molecule type" value="Genomic_DNA"/>
</dbReference>
<sequence length="171" mass="19422">LRQVSWCVTVVVVSDDPPFLAAFAEWSLKGRLLVWSTRLLVVTRLPLSELQHLHNLFSMTNSMLLSVGKNIPSLRCVLYAKMPFTQPNSQPLRVALWTYEEDLTFRSHIPLFPDKFSKFSHRPTFIVPMIEGGLTTSVWQESESEPGGKNLIFLGPLTRVLDYVSQGLNFS</sequence>
<gene>
    <name evidence="1" type="primary">viGluR-L22</name>
    <name evidence="1" type="ORF">Hamer_G007822</name>
</gene>